<dbReference type="GO" id="GO:0005694">
    <property type="term" value="C:chromosome"/>
    <property type="evidence" value="ECO:0007669"/>
    <property type="project" value="TreeGrafter"/>
</dbReference>
<dbReference type="CDD" id="cd16405">
    <property type="entry name" value="RepB_like_N"/>
    <property type="match status" value="1"/>
</dbReference>
<dbReference type="SUPFAM" id="SSF110849">
    <property type="entry name" value="ParB/Sulfiredoxin"/>
    <property type="match status" value="1"/>
</dbReference>
<sequence>MARKNILSGIMNEDKHTSPGGIEEKPQESFRTTTRGMGALGAVTRSIDELAARADAAQEIERRLAEGETVIKLDTGLIDSSFVTDRVAMDEADFQELVEAIRARGQDTPILVRPHPTRTGHYQTVFGHRRVRAAREIGIPVRAVVKALEDRDHVIAQGQENSQRSDLSFIEKAMFAHNLETGGFGRDTIMLALGADKTTISKMLSAIERFPADILDTVKAARAPGRDRWYSLGGAVSEEAMADRVRSVLREPDFIASAPDARFEMLERLVPREKFTAVNSGDKSPVQRWESERSLVRASIKGDGKRVTIALKSPKNSDQAAAFGAYLANNLDKLYEAFENDQQQSGD</sequence>
<evidence type="ECO:0000256" key="2">
    <source>
        <dbReference type="SAM" id="MobiDB-lite"/>
    </source>
</evidence>
<dbReference type="InterPro" id="IPR004437">
    <property type="entry name" value="ParB/RepB/Spo0J"/>
</dbReference>
<protein>
    <submittedName>
        <fullName evidence="4">Chromosome partitioning protein ParB</fullName>
    </submittedName>
</protein>
<gene>
    <name evidence="4" type="ORF">RU07_22905</name>
</gene>
<feature type="region of interest" description="Disordered" evidence="2">
    <location>
        <begin position="1"/>
        <end position="30"/>
    </location>
</feature>
<dbReference type="EMBL" id="JXQV01000045">
    <property type="protein sequence ID" value="KIP98087.1"/>
    <property type="molecule type" value="Genomic_DNA"/>
</dbReference>
<dbReference type="GO" id="GO:0007059">
    <property type="term" value="P:chromosome segregation"/>
    <property type="evidence" value="ECO:0007669"/>
    <property type="project" value="TreeGrafter"/>
</dbReference>
<dbReference type="InterPro" id="IPR017819">
    <property type="entry name" value="Plasmid_partition_RepB"/>
</dbReference>
<evidence type="ECO:0000313" key="5">
    <source>
        <dbReference type="Proteomes" id="UP000035017"/>
    </source>
</evidence>
<dbReference type="PANTHER" id="PTHR33375:SF1">
    <property type="entry name" value="CHROMOSOME-PARTITIONING PROTEIN PARB-RELATED"/>
    <property type="match status" value="1"/>
</dbReference>
<dbReference type="Pfam" id="PF07506">
    <property type="entry name" value="RepB"/>
    <property type="match status" value="1"/>
</dbReference>
<name>A0A0D0JRT1_AGRTU</name>
<dbReference type="InterPro" id="IPR050336">
    <property type="entry name" value="Chromosome_partition/occlusion"/>
</dbReference>
<organism evidence="4 5">
    <name type="scientific">Agrobacterium tumefaciens</name>
    <dbReference type="NCBI Taxonomy" id="358"/>
    <lineage>
        <taxon>Bacteria</taxon>
        <taxon>Pseudomonadati</taxon>
        <taxon>Pseudomonadota</taxon>
        <taxon>Alphaproteobacteria</taxon>
        <taxon>Hyphomicrobiales</taxon>
        <taxon>Rhizobiaceae</taxon>
        <taxon>Rhizobium/Agrobacterium group</taxon>
        <taxon>Agrobacterium</taxon>
        <taxon>Agrobacterium tumefaciens complex</taxon>
    </lineage>
</organism>
<dbReference type="Gene3D" id="1.10.10.2830">
    <property type="match status" value="1"/>
</dbReference>
<evidence type="ECO:0000256" key="1">
    <source>
        <dbReference type="ARBA" id="ARBA00006295"/>
    </source>
</evidence>
<dbReference type="OrthoDB" id="7908920at2"/>
<dbReference type="InterPro" id="IPR036086">
    <property type="entry name" value="ParB/Sulfiredoxin_sf"/>
</dbReference>
<accession>A0A0D0JRT1</accession>
<feature type="domain" description="ParB-like N-terminal" evidence="3">
    <location>
        <begin position="71"/>
        <end position="162"/>
    </location>
</feature>
<dbReference type="AlphaFoldDB" id="A0A0D0JRT1"/>
<dbReference type="Gene3D" id="3.90.1530.30">
    <property type="match status" value="1"/>
</dbReference>
<dbReference type="SMART" id="SM00470">
    <property type="entry name" value="ParB"/>
    <property type="match status" value="1"/>
</dbReference>
<dbReference type="GO" id="GO:0003677">
    <property type="term" value="F:DNA binding"/>
    <property type="evidence" value="ECO:0007669"/>
    <property type="project" value="InterPro"/>
</dbReference>
<dbReference type="PANTHER" id="PTHR33375">
    <property type="entry name" value="CHROMOSOME-PARTITIONING PROTEIN PARB-RELATED"/>
    <property type="match status" value="1"/>
</dbReference>
<feature type="compositionally biased region" description="Basic and acidic residues" evidence="2">
    <location>
        <begin position="12"/>
        <end position="28"/>
    </location>
</feature>
<dbReference type="Pfam" id="PF02195">
    <property type="entry name" value="ParB_N"/>
    <property type="match status" value="1"/>
</dbReference>
<reference evidence="4 5" key="1">
    <citation type="submission" date="2014-12" db="EMBL/GenBank/DDBJ databases">
        <title>16Stimator: statistical estimation of ribosomal gene copy numbers from draft genome assemblies.</title>
        <authorList>
            <person name="Perisin M.A."/>
            <person name="Vetter M."/>
            <person name="Gilbert J.A."/>
            <person name="Bergelson J."/>
        </authorList>
    </citation>
    <scope>NUCLEOTIDE SEQUENCE [LARGE SCALE GENOMIC DNA]</scope>
    <source>
        <strain evidence="4 5">MEJ076</strain>
    </source>
</reference>
<dbReference type="NCBIfam" id="TIGR00180">
    <property type="entry name" value="parB_part"/>
    <property type="match status" value="1"/>
</dbReference>
<comment type="caution">
    <text evidence="4">The sequence shown here is derived from an EMBL/GenBank/DDBJ whole genome shotgun (WGS) entry which is preliminary data.</text>
</comment>
<dbReference type="InterPro" id="IPR037972">
    <property type="entry name" value="RepB_N"/>
</dbReference>
<comment type="similarity">
    <text evidence="1">Belongs to the ParB family.</text>
</comment>
<proteinExistence type="inferred from homology"/>
<evidence type="ECO:0000259" key="3">
    <source>
        <dbReference type="SMART" id="SM00470"/>
    </source>
</evidence>
<dbReference type="NCBIfam" id="TIGR03454">
    <property type="entry name" value="partition_RepB"/>
    <property type="match status" value="1"/>
</dbReference>
<dbReference type="SUPFAM" id="SSF109709">
    <property type="entry name" value="KorB DNA-binding domain-like"/>
    <property type="match status" value="1"/>
</dbReference>
<dbReference type="Proteomes" id="UP000035017">
    <property type="component" value="Unassembled WGS sequence"/>
</dbReference>
<dbReference type="InterPro" id="IPR011111">
    <property type="entry name" value="Plasmid_RepB"/>
</dbReference>
<evidence type="ECO:0000313" key="4">
    <source>
        <dbReference type="EMBL" id="KIP98087.1"/>
    </source>
</evidence>
<dbReference type="InterPro" id="IPR003115">
    <property type="entry name" value="ParB_N"/>
</dbReference>